<dbReference type="OrthoDB" id="194358at2759"/>
<dbReference type="GeneID" id="36588920"/>
<keyword evidence="1" id="KW-0040">ANK repeat</keyword>
<keyword evidence="4" id="KW-1185">Reference proteome</keyword>
<accession>A0A2J6SZP5</accession>
<dbReference type="Gene3D" id="1.25.40.20">
    <property type="entry name" value="Ankyrin repeat-containing domain"/>
    <property type="match status" value="2"/>
</dbReference>
<dbReference type="SMART" id="SM00248">
    <property type="entry name" value="ANK"/>
    <property type="match status" value="5"/>
</dbReference>
<gene>
    <name evidence="3" type="ORF">K444DRAFT_616039</name>
</gene>
<dbReference type="PROSITE" id="PS50297">
    <property type="entry name" value="ANK_REP_REGION"/>
    <property type="match status" value="1"/>
</dbReference>
<feature type="repeat" description="ANK" evidence="1">
    <location>
        <begin position="415"/>
        <end position="448"/>
    </location>
</feature>
<feature type="domain" description="Heterokaryon incompatibility" evidence="2">
    <location>
        <begin position="47"/>
        <end position="207"/>
    </location>
</feature>
<evidence type="ECO:0000259" key="2">
    <source>
        <dbReference type="Pfam" id="PF06985"/>
    </source>
</evidence>
<dbReference type="InterPro" id="IPR010730">
    <property type="entry name" value="HET"/>
</dbReference>
<protein>
    <submittedName>
        <fullName evidence="3">Ankyrin</fullName>
    </submittedName>
</protein>
<organism evidence="3 4">
    <name type="scientific">Hyaloscypha bicolor E</name>
    <dbReference type="NCBI Taxonomy" id="1095630"/>
    <lineage>
        <taxon>Eukaryota</taxon>
        <taxon>Fungi</taxon>
        <taxon>Dikarya</taxon>
        <taxon>Ascomycota</taxon>
        <taxon>Pezizomycotina</taxon>
        <taxon>Leotiomycetes</taxon>
        <taxon>Helotiales</taxon>
        <taxon>Hyaloscyphaceae</taxon>
        <taxon>Hyaloscypha</taxon>
        <taxon>Hyaloscypha bicolor</taxon>
    </lineage>
</organism>
<evidence type="ECO:0000313" key="3">
    <source>
        <dbReference type="EMBL" id="PMD56234.1"/>
    </source>
</evidence>
<dbReference type="InterPro" id="IPR002110">
    <property type="entry name" value="Ankyrin_rpt"/>
</dbReference>
<evidence type="ECO:0000313" key="4">
    <source>
        <dbReference type="Proteomes" id="UP000235371"/>
    </source>
</evidence>
<reference evidence="3 4" key="1">
    <citation type="submission" date="2016-04" db="EMBL/GenBank/DDBJ databases">
        <title>A degradative enzymes factory behind the ericoid mycorrhizal symbiosis.</title>
        <authorList>
            <consortium name="DOE Joint Genome Institute"/>
            <person name="Martino E."/>
            <person name="Morin E."/>
            <person name="Grelet G."/>
            <person name="Kuo A."/>
            <person name="Kohler A."/>
            <person name="Daghino S."/>
            <person name="Barry K."/>
            <person name="Choi C."/>
            <person name="Cichocki N."/>
            <person name="Clum A."/>
            <person name="Copeland A."/>
            <person name="Hainaut M."/>
            <person name="Haridas S."/>
            <person name="Labutti K."/>
            <person name="Lindquist E."/>
            <person name="Lipzen A."/>
            <person name="Khouja H.-R."/>
            <person name="Murat C."/>
            <person name="Ohm R."/>
            <person name="Olson A."/>
            <person name="Spatafora J."/>
            <person name="Veneault-Fourrey C."/>
            <person name="Henrissat B."/>
            <person name="Grigoriev I."/>
            <person name="Martin F."/>
            <person name="Perotto S."/>
        </authorList>
    </citation>
    <scope>NUCLEOTIDE SEQUENCE [LARGE SCALE GENOMIC DNA]</scope>
    <source>
        <strain evidence="3 4">E</strain>
    </source>
</reference>
<dbReference type="Pfam" id="PF12796">
    <property type="entry name" value="Ank_2"/>
    <property type="match status" value="2"/>
</dbReference>
<dbReference type="PROSITE" id="PS50088">
    <property type="entry name" value="ANK_REPEAT"/>
    <property type="match status" value="1"/>
</dbReference>
<dbReference type="PANTHER" id="PTHR24148:SF78">
    <property type="entry name" value="HETEROKARYON INCOMPATIBILITY DOMAIN-CONTAINING PROTEIN"/>
    <property type="match status" value="1"/>
</dbReference>
<dbReference type="InterPro" id="IPR052895">
    <property type="entry name" value="HetReg/Transcr_Mod"/>
</dbReference>
<dbReference type="PANTHER" id="PTHR24148">
    <property type="entry name" value="ANKYRIN REPEAT DOMAIN-CONTAINING PROTEIN 39 HOMOLOG-RELATED"/>
    <property type="match status" value="1"/>
</dbReference>
<proteinExistence type="predicted"/>
<dbReference type="InterPro" id="IPR036770">
    <property type="entry name" value="Ankyrin_rpt-contain_sf"/>
</dbReference>
<dbReference type="SUPFAM" id="SSF48403">
    <property type="entry name" value="Ankyrin repeat"/>
    <property type="match status" value="1"/>
</dbReference>
<dbReference type="EMBL" id="KZ613848">
    <property type="protein sequence ID" value="PMD56234.1"/>
    <property type="molecule type" value="Genomic_DNA"/>
</dbReference>
<evidence type="ECO:0000256" key="1">
    <source>
        <dbReference type="PROSITE-ProRule" id="PRU00023"/>
    </source>
</evidence>
<name>A0A2J6SZP5_9HELO</name>
<dbReference type="RefSeq" id="XP_024733138.1">
    <property type="nucleotide sequence ID" value="XM_024880843.1"/>
</dbReference>
<dbReference type="STRING" id="1095630.A0A2J6SZP5"/>
<dbReference type="Pfam" id="PF06985">
    <property type="entry name" value="HET"/>
    <property type="match status" value="1"/>
</dbReference>
<sequence length="581" mass="66208">MATFEYDSINLARPAFRLARLLAGSGTDIQCEIFQAWFDQPEDIMPYEALSYTWGSTEKTDKIKVNACEFDVTQNLYLALQYLRLENEDRILWVDGLCIDQMNHEEKGHQVQQMSNVYRRAERVVIWLGPATYDTNVLMDSIKEVEKESIDYSRNNWRSSDQAWRDIWSTVQPKLRNIHSNVEVRQRNGLESLFEWPWFSRVWILQEVANARRAVVVCGVKSVSARTFAIVPSLIGVTPPPHCQSILDIMPGPLREESWWSQNRDLRTLLLKFGKTAASDPRDNIYALLGISSDACNSDILRAEYSKSEQEVMKDVVSFLLRCPELHNTKFLSDYTMPQFLESAGFLSNLALNWAQKAENEPLAKASLAHDYIDVNLKDDGGTTPLLLAVQTNRKWLAKLLLEHEDIDVNLKDTDKRTPLMVAIRTGRKEIIKMLLSHRNIDVNLKDKDERTPLMVAVQAGRDDIINTFISHVNITMYLKDKERKKTPLMAMAEVGMRGIVMMLLSHSNIDVNLQDKSGDTALHLAMGVSVIANLVLAHDDIKVDLKNTLGQTALQKAEMGEDWGVVELINSTNREKITQD</sequence>
<dbReference type="InParanoid" id="A0A2J6SZP5"/>
<dbReference type="Proteomes" id="UP000235371">
    <property type="component" value="Unassembled WGS sequence"/>
</dbReference>
<dbReference type="AlphaFoldDB" id="A0A2J6SZP5"/>